<dbReference type="STRING" id="1576369.SAMN05421753_108140"/>
<feature type="domain" description="D-isomer specific 2-hydroxyacid dehydrogenase catalytic" evidence="3">
    <location>
        <begin position="49"/>
        <end position="351"/>
    </location>
</feature>
<dbReference type="InterPro" id="IPR029753">
    <property type="entry name" value="D-isomer_DH_CS"/>
</dbReference>
<protein>
    <submittedName>
        <fullName evidence="5">D-3-phosphoglycerate dehydrogenase/C-terminal binding protein</fullName>
    </submittedName>
</protein>
<organism evidence="5 6">
    <name type="scientific">Planctomicrobium piriforme</name>
    <dbReference type="NCBI Taxonomy" id="1576369"/>
    <lineage>
        <taxon>Bacteria</taxon>
        <taxon>Pseudomonadati</taxon>
        <taxon>Planctomycetota</taxon>
        <taxon>Planctomycetia</taxon>
        <taxon>Planctomycetales</taxon>
        <taxon>Planctomycetaceae</taxon>
        <taxon>Planctomicrobium</taxon>
    </lineage>
</organism>
<dbReference type="CDD" id="cd05299">
    <property type="entry name" value="CtBP_dh"/>
    <property type="match status" value="1"/>
</dbReference>
<dbReference type="PANTHER" id="PTHR46029">
    <property type="entry name" value="C-TERMINAL-BINDING PROTEIN"/>
    <property type="match status" value="1"/>
</dbReference>
<dbReference type="Pfam" id="PF00389">
    <property type="entry name" value="2-Hacid_dh"/>
    <property type="match status" value="1"/>
</dbReference>
<dbReference type="GO" id="GO:0140297">
    <property type="term" value="F:DNA-binding transcription factor binding"/>
    <property type="evidence" value="ECO:0007669"/>
    <property type="project" value="TreeGrafter"/>
</dbReference>
<evidence type="ECO:0000256" key="1">
    <source>
        <dbReference type="ARBA" id="ARBA00023002"/>
    </source>
</evidence>
<evidence type="ECO:0000313" key="5">
    <source>
        <dbReference type="EMBL" id="SFI37517.1"/>
    </source>
</evidence>
<gene>
    <name evidence="5" type="ORF">SAMN05421753_108140</name>
</gene>
<dbReference type="GO" id="GO:0003714">
    <property type="term" value="F:transcription corepressor activity"/>
    <property type="evidence" value="ECO:0007669"/>
    <property type="project" value="InterPro"/>
</dbReference>
<dbReference type="GO" id="GO:0051287">
    <property type="term" value="F:NAD binding"/>
    <property type="evidence" value="ECO:0007669"/>
    <property type="project" value="InterPro"/>
</dbReference>
<dbReference type="SUPFAM" id="SSF52283">
    <property type="entry name" value="Formate/glycerate dehydrogenase catalytic domain-like"/>
    <property type="match status" value="1"/>
</dbReference>
<dbReference type="GO" id="GO:0016616">
    <property type="term" value="F:oxidoreductase activity, acting on the CH-OH group of donors, NAD or NADP as acceptor"/>
    <property type="evidence" value="ECO:0007669"/>
    <property type="project" value="InterPro"/>
</dbReference>
<dbReference type="PROSITE" id="PS00671">
    <property type="entry name" value="D_2_HYDROXYACID_DH_3"/>
    <property type="match status" value="1"/>
</dbReference>
<dbReference type="Pfam" id="PF02826">
    <property type="entry name" value="2-Hacid_dh_C"/>
    <property type="match status" value="1"/>
</dbReference>
<dbReference type="AlphaFoldDB" id="A0A1I3HPL9"/>
<dbReference type="PANTHER" id="PTHR46029:SF7">
    <property type="entry name" value="C-TERMINAL-BINDING PROTEIN"/>
    <property type="match status" value="1"/>
</dbReference>
<dbReference type="InterPro" id="IPR043322">
    <property type="entry name" value="CtBP"/>
</dbReference>
<dbReference type="SUPFAM" id="SSF51735">
    <property type="entry name" value="NAD(P)-binding Rossmann-fold domains"/>
    <property type="match status" value="1"/>
</dbReference>
<evidence type="ECO:0000256" key="2">
    <source>
        <dbReference type="RuleBase" id="RU003719"/>
    </source>
</evidence>
<keyword evidence="6" id="KW-1185">Reference proteome</keyword>
<dbReference type="InterPro" id="IPR036291">
    <property type="entry name" value="NAD(P)-bd_dom_sf"/>
</dbReference>
<sequence>MPTGARCDKLASQRNIKRAADVKQFQVVVTDFIQPPLDHEERILGDLANITALGAHGESAIGDQLDDADAVMLYHFITLSEKTIRRLKHCRLIVRCGVGFDNVDLQAARERGIPVANVPDYGAEEVADSAIGMMLTLTRGIHYTNSRLQRGAGPWSYEQVVPLQRLRGRVFGIVGLGRIGTATALRAKALGMRVLFYDPYIPDGRDKAIGVERVETLDELLAAADVLSTHCPRTAETQHIIDDAALAKLKPGSYVVNTARGGVVDAHAVLRAIEADHLRGAALDVLEVEPPPADDPLIAAWRNPEHPAHDRIIINPHSAFYSEQGLDDMRIKGSQNCRRALLGQPIRNVVNGVG</sequence>
<dbReference type="OrthoDB" id="277029at2"/>
<evidence type="ECO:0000313" key="6">
    <source>
        <dbReference type="Proteomes" id="UP000199518"/>
    </source>
</evidence>
<evidence type="ECO:0000259" key="4">
    <source>
        <dbReference type="Pfam" id="PF02826"/>
    </source>
</evidence>
<keyword evidence="1 2" id="KW-0560">Oxidoreductase</keyword>
<evidence type="ECO:0000259" key="3">
    <source>
        <dbReference type="Pfam" id="PF00389"/>
    </source>
</evidence>
<accession>A0A1I3HPL9</accession>
<dbReference type="Gene3D" id="3.40.50.720">
    <property type="entry name" value="NAD(P)-binding Rossmann-like Domain"/>
    <property type="match status" value="2"/>
</dbReference>
<name>A0A1I3HPL9_9PLAN</name>
<comment type="similarity">
    <text evidence="2">Belongs to the D-isomer specific 2-hydroxyacid dehydrogenase family.</text>
</comment>
<dbReference type="InterPro" id="IPR006140">
    <property type="entry name" value="D-isomer_DH_NAD-bd"/>
</dbReference>
<dbReference type="InterPro" id="IPR051638">
    <property type="entry name" value="CTBP_dehydrogenase"/>
</dbReference>
<dbReference type="GO" id="GO:0001221">
    <property type="term" value="F:transcription coregulator binding"/>
    <property type="evidence" value="ECO:0007669"/>
    <property type="project" value="TreeGrafter"/>
</dbReference>
<dbReference type="InterPro" id="IPR006139">
    <property type="entry name" value="D-isomer_2_OHA_DH_cat_dom"/>
</dbReference>
<dbReference type="EMBL" id="FOQD01000008">
    <property type="protein sequence ID" value="SFI37517.1"/>
    <property type="molecule type" value="Genomic_DNA"/>
</dbReference>
<feature type="domain" description="D-isomer specific 2-hydroxyacid dehydrogenase NAD-binding" evidence="4">
    <location>
        <begin position="131"/>
        <end position="319"/>
    </location>
</feature>
<proteinExistence type="inferred from homology"/>
<dbReference type="Proteomes" id="UP000199518">
    <property type="component" value="Unassembled WGS sequence"/>
</dbReference>
<dbReference type="GO" id="GO:0006357">
    <property type="term" value="P:regulation of transcription by RNA polymerase II"/>
    <property type="evidence" value="ECO:0007669"/>
    <property type="project" value="TreeGrafter"/>
</dbReference>
<reference evidence="6" key="1">
    <citation type="submission" date="2016-10" db="EMBL/GenBank/DDBJ databases">
        <authorList>
            <person name="Varghese N."/>
            <person name="Submissions S."/>
        </authorList>
    </citation>
    <scope>NUCLEOTIDE SEQUENCE [LARGE SCALE GENOMIC DNA]</scope>
    <source>
        <strain evidence="6">DSM 26348</strain>
    </source>
</reference>